<dbReference type="AlphaFoldDB" id="A0A444ZPG8"/>
<organism evidence="1 2">
    <name type="scientific">Arachis hypogaea</name>
    <name type="common">Peanut</name>
    <dbReference type="NCBI Taxonomy" id="3818"/>
    <lineage>
        <taxon>Eukaryota</taxon>
        <taxon>Viridiplantae</taxon>
        <taxon>Streptophyta</taxon>
        <taxon>Embryophyta</taxon>
        <taxon>Tracheophyta</taxon>
        <taxon>Spermatophyta</taxon>
        <taxon>Magnoliopsida</taxon>
        <taxon>eudicotyledons</taxon>
        <taxon>Gunneridae</taxon>
        <taxon>Pentapetalae</taxon>
        <taxon>rosids</taxon>
        <taxon>fabids</taxon>
        <taxon>Fabales</taxon>
        <taxon>Fabaceae</taxon>
        <taxon>Papilionoideae</taxon>
        <taxon>50 kb inversion clade</taxon>
        <taxon>dalbergioids sensu lato</taxon>
        <taxon>Dalbergieae</taxon>
        <taxon>Pterocarpus clade</taxon>
        <taxon>Arachis</taxon>
    </lineage>
</organism>
<dbReference type="EMBL" id="SDMP01000014">
    <property type="protein sequence ID" value="RYR16024.1"/>
    <property type="molecule type" value="Genomic_DNA"/>
</dbReference>
<comment type="caution">
    <text evidence="1">The sequence shown here is derived from an EMBL/GenBank/DDBJ whole genome shotgun (WGS) entry which is preliminary data.</text>
</comment>
<protein>
    <submittedName>
        <fullName evidence="1">Uncharacterized protein</fullName>
    </submittedName>
</protein>
<proteinExistence type="predicted"/>
<gene>
    <name evidence="1" type="ORF">Ahy_B04g073011</name>
</gene>
<dbReference type="Proteomes" id="UP000289738">
    <property type="component" value="Chromosome B04"/>
</dbReference>
<evidence type="ECO:0000313" key="2">
    <source>
        <dbReference type="Proteomes" id="UP000289738"/>
    </source>
</evidence>
<sequence length="84" mass="9529">MDAKAAQTLQFSAMLQPETMRSKPSGASSLSISREPHKKFLRVSVSVKLQPVRTSMIRRRVAPLEVTRSYENIPGLFRKNKKKT</sequence>
<name>A0A444ZPG8_ARAHY</name>
<evidence type="ECO:0000313" key="1">
    <source>
        <dbReference type="EMBL" id="RYR16024.1"/>
    </source>
</evidence>
<accession>A0A444ZPG8</accession>
<reference evidence="1 2" key="1">
    <citation type="submission" date="2019-01" db="EMBL/GenBank/DDBJ databases">
        <title>Sequencing of cultivated peanut Arachis hypogaea provides insights into genome evolution and oil improvement.</title>
        <authorList>
            <person name="Chen X."/>
        </authorList>
    </citation>
    <scope>NUCLEOTIDE SEQUENCE [LARGE SCALE GENOMIC DNA]</scope>
    <source>
        <strain evidence="2">cv. Fuhuasheng</strain>
        <tissue evidence="1">Leaves</tissue>
    </source>
</reference>
<keyword evidence="2" id="KW-1185">Reference proteome</keyword>